<reference evidence="1" key="1">
    <citation type="submission" date="2020-10" db="EMBL/GenBank/DDBJ databases">
        <title>Chromosome-scale genome assembly of the Allis shad, Alosa alosa.</title>
        <authorList>
            <person name="Margot Z."/>
            <person name="Christophe K."/>
            <person name="Cabau C."/>
            <person name="Louis A."/>
            <person name="Berthelot C."/>
            <person name="Parey E."/>
            <person name="Roest Crollius H."/>
            <person name="Montfort J."/>
            <person name="Robinson-Rechavi M."/>
            <person name="Bucao C."/>
            <person name="Bouchez O."/>
            <person name="Gislard M."/>
            <person name="Lluch J."/>
            <person name="Milhes M."/>
            <person name="Lampietro C."/>
            <person name="Lopez Roques C."/>
            <person name="Donnadieu C."/>
            <person name="Braasch I."/>
            <person name="Desvignes T."/>
            <person name="Postlethwait J."/>
            <person name="Bobe J."/>
            <person name="Guiguen Y."/>
        </authorList>
    </citation>
    <scope>NUCLEOTIDE SEQUENCE</scope>
    <source>
        <strain evidence="1">M-15738</strain>
        <tissue evidence="1">Blood</tissue>
    </source>
</reference>
<dbReference type="AlphaFoldDB" id="A0AAV6FR04"/>
<keyword evidence="2" id="KW-1185">Reference proteome</keyword>
<evidence type="ECO:0000313" key="1">
    <source>
        <dbReference type="EMBL" id="KAG5263916.1"/>
    </source>
</evidence>
<dbReference type="EMBL" id="JADWDJ010000021">
    <property type="protein sequence ID" value="KAG5263916.1"/>
    <property type="molecule type" value="Genomic_DNA"/>
</dbReference>
<name>A0AAV6FR04_9TELE</name>
<dbReference type="PANTHER" id="PTHR34305:SF1">
    <property type="entry name" value="SWIM-TYPE DOMAIN-CONTAINING PROTEIN"/>
    <property type="match status" value="1"/>
</dbReference>
<proteinExistence type="predicted"/>
<evidence type="ECO:0000313" key="2">
    <source>
        <dbReference type="Proteomes" id="UP000823561"/>
    </source>
</evidence>
<sequence length="134" mass="15493">MNQEDVCRKVGSRHPSLIPGIFTLFCKHGVCLGFSIMEQVESVNVPFSILRSRFTKCPEVVIYDNACQLHTYTFRRDLQFFNKTCFLVDHLHWRNHSGCNAGYQLDVYPQHQDINSQLAEQSNSLLKKLKSQLS</sequence>
<gene>
    <name evidence="1" type="ORF">AALO_G00270060</name>
</gene>
<dbReference type="Pfam" id="PF18758">
    <property type="entry name" value="KDZ"/>
    <property type="match status" value="1"/>
</dbReference>
<comment type="caution">
    <text evidence="1">The sequence shown here is derived from an EMBL/GenBank/DDBJ whole genome shotgun (WGS) entry which is preliminary data.</text>
</comment>
<dbReference type="Proteomes" id="UP000823561">
    <property type="component" value="Chromosome 21"/>
</dbReference>
<protein>
    <submittedName>
        <fullName evidence="1">Uncharacterized protein</fullName>
    </submittedName>
</protein>
<dbReference type="InterPro" id="IPR040521">
    <property type="entry name" value="KDZ"/>
</dbReference>
<organism evidence="1 2">
    <name type="scientific">Alosa alosa</name>
    <name type="common">allis shad</name>
    <dbReference type="NCBI Taxonomy" id="278164"/>
    <lineage>
        <taxon>Eukaryota</taxon>
        <taxon>Metazoa</taxon>
        <taxon>Chordata</taxon>
        <taxon>Craniata</taxon>
        <taxon>Vertebrata</taxon>
        <taxon>Euteleostomi</taxon>
        <taxon>Actinopterygii</taxon>
        <taxon>Neopterygii</taxon>
        <taxon>Teleostei</taxon>
        <taxon>Clupei</taxon>
        <taxon>Clupeiformes</taxon>
        <taxon>Clupeoidei</taxon>
        <taxon>Clupeidae</taxon>
        <taxon>Alosa</taxon>
    </lineage>
</organism>
<accession>A0AAV6FR04</accession>
<dbReference type="PANTHER" id="PTHR34305">
    <property type="entry name" value="EXPRESSED PROTEIN"/>
    <property type="match status" value="1"/>
</dbReference>